<organism evidence="2 3">
    <name type="scientific">Chitinimonas lacunae</name>
    <dbReference type="NCBI Taxonomy" id="1963018"/>
    <lineage>
        <taxon>Bacteria</taxon>
        <taxon>Pseudomonadati</taxon>
        <taxon>Pseudomonadota</taxon>
        <taxon>Betaproteobacteria</taxon>
        <taxon>Neisseriales</taxon>
        <taxon>Chitinibacteraceae</taxon>
        <taxon>Chitinimonas</taxon>
    </lineage>
</organism>
<keyword evidence="3" id="KW-1185">Reference proteome</keyword>
<protein>
    <submittedName>
        <fullName evidence="2">DUF2818 family protein</fullName>
    </submittedName>
</protein>
<sequence length="112" mass="12502">MPQVGTDLAGAAVTAALYAYLGLAALAANLPFMVERVLFVLRPASGRKAFGWRLLEFLLLYIVMGLLGRWLESRFGPVHVQKWPFYATTLALFAVAAFPGFVIRYLWRRPGQ</sequence>
<dbReference type="Proteomes" id="UP001595791">
    <property type="component" value="Unassembled WGS sequence"/>
</dbReference>
<dbReference type="Pfam" id="PF10993">
    <property type="entry name" value="DUF2818"/>
    <property type="match status" value="1"/>
</dbReference>
<evidence type="ECO:0000256" key="1">
    <source>
        <dbReference type="SAM" id="Phobius"/>
    </source>
</evidence>
<keyword evidence="1" id="KW-0472">Membrane</keyword>
<dbReference type="PIRSF" id="PIRSF019883">
    <property type="entry name" value="UCP019883"/>
    <property type="match status" value="1"/>
</dbReference>
<keyword evidence="1" id="KW-0812">Transmembrane</keyword>
<dbReference type="InterPro" id="IPR016768">
    <property type="entry name" value="UCP019883"/>
</dbReference>
<feature type="transmembrane region" description="Helical" evidence="1">
    <location>
        <begin position="12"/>
        <end position="34"/>
    </location>
</feature>
<reference evidence="3" key="1">
    <citation type="journal article" date="2019" name="Int. J. Syst. Evol. Microbiol.">
        <title>The Global Catalogue of Microorganisms (GCM) 10K type strain sequencing project: providing services to taxonomists for standard genome sequencing and annotation.</title>
        <authorList>
            <consortium name="The Broad Institute Genomics Platform"/>
            <consortium name="The Broad Institute Genome Sequencing Center for Infectious Disease"/>
            <person name="Wu L."/>
            <person name="Ma J."/>
        </authorList>
    </citation>
    <scope>NUCLEOTIDE SEQUENCE [LARGE SCALE GENOMIC DNA]</scope>
    <source>
        <strain evidence="3">LMG 29894</strain>
    </source>
</reference>
<name>A0ABV8MQW9_9NEIS</name>
<keyword evidence="1" id="KW-1133">Transmembrane helix</keyword>
<feature type="transmembrane region" description="Helical" evidence="1">
    <location>
        <begin position="83"/>
        <end position="107"/>
    </location>
</feature>
<dbReference type="RefSeq" id="WP_378163542.1">
    <property type="nucleotide sequence ID" value="NZ_JBHSBU010000001.1"/>
</dbReference>
<proteinExistence type="predicted"/>
<comment type="caution">
    <text evidence="2">The sequence shown here is derived from an EMBL/GenBank/DDBJ whole genome shotgun (WGS) entry which is preliminary data.</text>
</comment>
<gene>
    <name evidence="2" type="ORF">ACFOW7_09620</name>
</gene>
<dbReference type="EMBL" id="JBHSBU010000001">
    <property type="protein sequence ID" value="MFC4159605.1"/>
    <property type="molecule type" value="Genomic_DNA"/>
</dbReference>
<evidence type="ECO:0000313" key="3">
    <source>
        <dbReference type="Proteomes" id="UP001595791"/>
    </source>
</evidence>
<feature type="transmembrane region" description="Helical" evidence="1">
    <location>
        <begin position="54"/>
        <end position="71"/>
    </location>
</feature>
<accession>A0ABV8MQW9</accession>
<evidence type="ECO:0000313" key="2">
    <source>
        <dbReference type="EMBL" id="MFC4159605.1"/>
    </source>
</evidence>